<proteinExistence type="predicted"/>
<name>A0AAD7H5N6_9AGAR</name>
<protein>
    <submittedName>
        <fullName evidence="1">Uncharacterized protein</fullName>
    </submittedName>
</protein>
<comment type="caution">
    <text evidence="1">The sequence shown here is derived from an EMBL/GenBank/DDBJ whole genome shotgun (WGS) entry which is preliminary data.</text>
</comment>
<reference evidence="1" key="1">
    <citation type="submission" date="2023-03" db="EMBL/GenBank/DDBJ databases">
        <title>Massive genome expansion in bonnet fungi (Mycena s.s.) driven by repeated elements and novel gene families across ecological guilds.</title>
        <authorList>
            <consortium name="Lawrence Berkeley National Laboratory"/>
            <person name="Harder C.B."/>
            <person name="Miyauchi S."/>
            <person name="Viragh M."/>
            <person name="Kuo A."/>
            <person name="Thoen E."/>
            <person name="Andreopoulos B."/>
            <person name="Lu D."/>
            <person name="Skrede I."/>
            <person name="Drula E."/>
            <person name="Henrissat B."/>
            <person name="Morin E."/>
            <person name="Kohler A."/>
            <person name="Barry K."/>
            <person name="LaButti K."/>
            <person name="Morin E."/>
            <person name="Salamov A."/>
            <person name="Lipzen A."/>
            <person name="Mereny Z."/>
            <person name="Hegedus B."/>
            <person name="Baldrian P."/>
            <person name="Stursova M."/>
            <person name="Weitz H."/>
            <person name="Taylor A."/>
            <person name="Grigoriev I.V."/>
            <person name="Nagy L.G."/>
            <person name="Martin F."/>
            <person name="Kauserud H."/>
        </authorList>
    </citation>
    <scope>NUCLEOTIDE SEQUENCE</scope>
    <source>
        <strain evidence="1">CBHHK182m</strain>
    </source>
</reference>
<sequence length="244" mass="28520">MTGASAAEAFDGLPRDVKLANEIAALVWSATKYRFVYKKKAASRTTDTVITYTYFCAQNEKEVTKTRLVDDQRKRRARMKMERFPCNGWLHVTIDSEHPEHVRLRVQHHRVHCHYVDISLSEDITKLLFLSPFRSRMAANADRIQIWTRVLQDYPGTEVTQKQIYALWSRMNEEAWRLDDDQVKSAQKLLEKMHGKEIEIIPIRQEEGLHCIAFGFKEVLDGWAEQNEELAMDSTCKIMIIDFL</sequence>
<evidence type="ECO:0000313" key="2">
    <source>
        <dbReference type="Proteomes" id="UP001215598"/>
    </source>
</evidence>
<gene>
    <name evidence="1" type="ORF">B0H16DRAFT_1341846</name>
</gene>
<keyword evidence="2" id="KW-1185">Reference proteome</keyword>
<evidence type="ECO:0000313" key="1">
    <source>
        <dbReference type="EMBL" id="KAJ7712996.1"/>
    </source>
</evidence>
<accession>A0AAD7H5N6</accession>
<organism evidence="1 2">
    <name type="scientific">Mycena metata</name>
    <dbReference type="NCBI Taxonomy" id="1033252"/>
    <lineage>
        <taxon>Eukaryota</taxon>
        <taxon>Fungi</taxon>
        <taxon>Dikarya</taxon>
        <taxon>Basidiomycota</taxon>
        <taxon>Agaricomycotina</taxon>
        <taxon>Agaricomycetes</taxon>
        <taxon>Agaricomycetidae</taxon>
        <taxon>Agaricales</taxon>
        <taxon>Marasmiineae</taxon>
        <taxon>Mycenaceae</taxon>
        <taxon>Mycena</taxon>
    </lineage>
</organism>
<dbReference type="Proteomes" id="UP001215598">
    <property type="component" value="Unassembled WGS sequence"/>
</dbReference>
<dbReference type="AlphaFoldDB" id="A0AAD7H5N6"/>
<dbReference type="EMBL" id="JARKIB010000353">
    <property type="protein sequence ID" value="KAJ7712996.1"/>
    <property type="molecule type" value="Genomic_DNA"/>
</dbReference>